<gene>
    <name evidence="1" type="ORF">psal_cds_1322</name>
</gene>
<dbReference type="RefSeq" id="YP_008438781.1">
    <property type="nucleotide sequence ID" value="NC_022098.1"/>
</dbReference>
<evidence type="ECO:0000313" key="1">
    <source>
        <dbReference type="EMBL" id="AGO85702.1"/>
    </source>
</evidence>
<name>S4W4P9_9VIRU</name>
<accession>S4W4P9</accession>
<keyword evidence="2" id="KW-1185">Reference proteome</keyword>
<dbReference type="GeneID" id="16607489"/>
<dbReference type="EMBL" id="KC977571">
    <property type="protein sequence ID" value="AGO85702.1"/>
    <property type="molecule type" value="Genomic_DNA"/>
</dbReference>
<organism evidence="1 2">
    <name type="scientific">Pandoravirus salinus</name>
    <dbReference type="NCBI Taxonomy" id="1349410"/>
    <lineage>
        <taxon>Viruses</taxon>
        <taxon>Pandoravirus</taxon>
    </lineage>
</organism>
<dbReference type="Proteomes" id="UP000204584">
    <property type="component" value="Segment"/>
</dbReference>
<dbReference type="Gene3D" id="2.20.110.10">
    <property type="entry name" value="Histone H3 K4-specific methyltransferase SET7/9 N-terminal domain"/>
    <property type="match status" value="1"/>
</dbReference>
<sequence length="290" mass="33031">MDDTCARNIKTFDLATMDQHAAKMLLMAVGRRVCLRHTPDADGDSSSDMPRIPCLAALCMPAASRCLAANGWVGSAAFSRTMSQHVQTHLAMHLSPNKQAQFFGVVLQWHPDGTLAKRAVCDRWGRRHGLFEKWHSDGTLVMRANYENGVLHGPCRRYYARTFIEATRAKWLDACHYPAVDWFVFPDEPRAPRRPRRTRTGLAFYAQYVRGLPEGCVTEWHANGLTKCMQNFRRGEPDGRGIQWRKCGSVCATFVYSRGKCAKHDDLSGEMYLSDSEFEEERVHLIFDRK</sequence>
<proteinExistence type="predicted"/>
<dbReference type="KEGG" id="vg:16607489"/>
<dbReference type="SUPFAM" id="SSF82185">
    <property type="entry name" value="Histone H3 K4-specific methyltransferase SET7/9 N-terminal domain"/>
    <property type="match status" value="2"/>
</dbReference>
<evidence type="ECO:0000313" key="2">
    <source>
        <dbReference type="Proteomes" id="UP000204584"/>
    </source>
</evidence>
<protein>
    <submittedName>
        <fullName evidence="1">YwqK incomplete domain containing protein</fullName>
    </submittedName>
</protein>
<reference evidence="1 2" key="1">
    <citation type="journal article" date="2013" name="Science">
        <title>Pandoraviruses: amoeba viruses with genomes up to 2.5 Mb reaching that of parasitic eukaryotes.</title>
        <authorList>
            <person name="Philippe N."/>
            <person name="Legendre M."/>
            <person name="Doutre G."/>
            <person name="Coute Y."/>
            <person name="Poirot O."/>
            <person name="Lescot M."/>
            <person name="Arslan D."/>
            <person name="Seltzer V."/>
            <person name="Bertaux L."/>
            <person name="Bruley C."/>
            <person name="Garin J."/>
            <person name="Claverie J.M."/>
            <person name="Abergel C."/>
        </authorList>
    </citation>
    <scope>NUCLEOTIDE SEQUENCE [LARGE SCALE GENOMIC DNA]</scope>
</reference>